<protein>
    <submittedName>
        <fullName evidence="1">Uncharacterized protein</fullName>
    </submittedName>
</protein>
<proteinExistence type="predicted"/>
<accession>A0A0V1C830</accession>
<dbReference type="Proteomes" id="UP000054653">
    <property type="component" value="Unassembled WGS sequence"/>
</dbReference>
<name>A0A0V1C830_TRIBR</name>
<reference evidence="1 2" key="1">
    <citation type="submission" date="2015-01" db="EMBL/GenBank/DDBJ databases">
        <title>Evolution of Trichinella species and genotypes.</title>
        <authorList>
            <person name="Korhonen P.K."/>
            <person name="Edoardo P."/>
            <person name="Giuseppe L.R."/>
            <person name="Gasser R.B."/>
        </authorList>
    </citation>
    <scope>NUCLEOTIDE SEQUENCE [LARGE SCALE GENOMIC DNA]</scope>
    <source>
        <strain evidence="1">ISS120</strain>
    </source>
</reference>
<dbReference type="EMBL" id="JYDI01000410">
    <property type="protein sequence ID" value="KRY45100.1"/>
    <property type="molecule type" value="Genomic_DNA"/>
</dbReference>
<sequence length="80" mass="9035">MQPEATPRAKFQKISKFSKNCLRHSPGRSLRADKNLHITLRRLKICIKTPSVKAPGFTLRLCPRANKNLHMPSGYPPGNL</sequence>
<dbReference type="AlphaFoldDB" id="A0A0V1C830"/>
<organism evidence="1 2">
    <name type="scientific">Trichinella britovi</name>
    <name type="common">Parasitic roundworm</name>
    <dbReference type="NCBI Taxonomy" id="45882"/>
    <lineage>
        <taxon>Eukaryota</taxon>
        <taxon>Metazoa</taxon>
        <taxon>Ecdysozoa</taxon>
        <taxon>Nematoda</taxon>
        <taxon>Enoplea</taxon>
        <taxon>Dorylaimia</taxon>
        <taxon>Trichinellida</taxon>
        <taxon>Trichinellidae</taxon>
        <taxon>Trichinella</taxon>
    </lineage>
</organism>
<evidence type="ECO:0000313" key="1">
    <source>
        <dbReference type="EMBL" id="KRY45100.1"/>
    </source>
</evidence>
<evidence type="ECO:0000313" key="2">
    <source>
        <dbReference type="Proteomes" id="UP000054653"/>
    </source>
</evidence>
<keyword evidence="2" id="KW-1185">Reference proteome</keyword>
<gene>
    <name evidence="1" type="ORF">T03_12471</name>
</gene>
<comment type="caution">
    <text evidence="1">The sequence shown here is derived from an EMBL/GenBank/DDBJ whole genome shotgun (WGS) entry which is preliminary data.</text>
</comment>